<dbReference type="SMART" id="SM00233">
    <property type="entry name" value="PH"/>
    <property type="match status" value="1"/>
</dbReference>
<dbReference type="InterPro" id="IPR035899">
    <property type="entry name" value="DBL_dom_sf"/>
</dbReference>
<feature type="region of interest" description="Disordered" evidence="1">
    <location>
        <begin position="393"/>
        <end position="476"/>
    </location>
</feature>
<feature type="compositionally biased region" description="Polar residues" evidence="1">
    <location>
        <begin position="325"/>
        <end position="336"/>
    </location>
</feature>
<dbReference type="InterPro" id="IPR000219">
    <property type="entry name" value="DH_dom"/>
</dbReference>
<dbReference type="SUPFAM" id="SSF48065">
    <property type="entry name" value="DBL homology domain (DH-domain)"/>
    <property type="match status" value="1"/>
</dbReference>
<evidence type="ECO:0000259" key="2">
    <source>
        <dbReference type="PROSITE" id="PS50010"/>
    </source>
</evidence>
<feature type="region of interest" description="Disordered" evidence="1">
    <location>
        <begin position="307"/>
        <end position="369"/>
    </location>
</feature>
<dbReference type="PANTHER" id="PTHR13217:SF11">
    <property type="entry name" value="PLECKSTRIN HOMOLOGY DOMAIN-CONTAINING FAMILY G MEMBER 5"/>
    <property type="match status" value="1"/>
</dbReference>
<feature type="compositionally biased region" description="Low complexity" evidence="1">
    <location>
        <begin position="249"/>
        <end position="273"/>
    </location>
</feature>
<feature type="compositionally biased region" description="Acidic residues" evidence="1">
    <location>
        <begin position="1802"/>
        <end position="1812"/>
    </location>
</feature>
<feature type="compositionally biased region" description="Low complexity" evidence="1">
    <location>
        <begin position="1523"/>
        <end position="1559"/>
    </location>
</feature>
<dbReference type="InterPro" id="IPR001849">
    <property type="entry name" value="PH_domain"/>
</dbReference>
<dbReference type="InterPro" id="IPR040181">
    <property type="entry name" value="PKHG5/7"/>
</dbReference>
<dbReference type="Gene3D" id="1.20.900.10">
    <property type="entry name" value="Dbl homology (DH) domain"/>
    <property type="match status" value="1"/>
</dbReference>
<dbReference type="GO" id="GO:0030424">
    <property type="term" value="C:axon"/>
    <property type="evidence" value="ECO:0007669"/>
    <property type="project" value="TreeGrafter"/>
</dbReference>
<feature type="region of interest" description="Disordered" evidence="1">
    <location>
        <begin position="497"/>
        <end position="559"/>
    </location>
</feature>
<dbReference type="Proteomes" id="UP000887572">
    <property type="component" value="Unplaced"/>
</dbReference>
<feature type="compositionally biased region" description="Polar residues" evidence="1">
    <location>
        <begin position="536"/>
        <end position="557"/>
    </location>
</feature>
<dbReference type="Pfam" id="PF00621">
    <property type="entry name" value="RhoGEF"/>
    <property type="match status" value="1"/>
</dbReference>
<feature type="region of interest" description="Disordered" evidence="1">
    <location>
        <begin position="237"/>
        <end position="292"/>
    </location>
</feature>
<dbReference type="GO" id="GO:0030139">
    <property type="term" value="C:endocytic vesicle"/>
    <property type="evidence" value="ECO:0007669"/>
    <property type="project" value="TreeGrafter"/>
</dbReference>
<feature type="compositionally biased region" description="Low complexity" evidence="1">
    <location>
        <begin position="398"/>
        <end position="411"/>
    </location>
</feature>
<dbReference type="PROSITE" id="PS50010">
    <property type="entry name" value="DH_2"/>
    <property type="match status" value="1"/>
</dbReference>
<dbReference type="CDD" id="cd13244">
    <property type="entry name" value="PH_PLEKHG5_G6"/>
    <property type="match status" value="1"/>
</dbReference>
<feature type="compositionally biased region" description="Basic residues" evidence="1">
    <location>
        <begin position="412"/>
        <end position="421"/>
    </location>
</feature>
<feature type="compositionally biased region" description="Low complexity" evidence="1">
    <location>
        <begin position="1326"/>
        <end position="1344"/>
    </location>
</feature>
<feature type="compositionally biased region" description="Polar residues" evidence="1">
    <location>
        <begin position="1763"/>
        <end position="1779"/>
    </location>
</feature>
<accession>A0A914HWK6</accession>
<dbReference type="InterPro" id="IPR011993">
    <property type="entry name" value="PH-like_dom_sf"/>
</dbReference>
<feature type="region of interest" description="Disordered" evidence="1">
    <location>
        <begin position="1293"/>
        <end position="1353"/>
    </location>
</feature>
<keyword evidence="3" id="KW-1185">Reference proteome</keyword>
<organism evidence="3 4">
    <name type="scientific">Globodera rostochiensis</name>
    <name type="common">Golden nematode worm</name>
    <name type="synonym">Heterodera rostochiensis</name>
    <dbReference type="NCBI Taxonomy" id="31243"/>
    <lineage>
        <taxon>Eukaryota</taxon>
        <taxon>Metazoa</taxon>
        <taxon>Ecdysozoa</taxon>
        <taxon>Nematoda</taxon>
        <taxon>Chromadorea</taxon>
        <taxon>Rhabditida</taxon>
        <taxon>Tylenchina</taxon>
        <taxon>Tylenchomorpha</taxon>
        <taxon>Tylenchoidea</taxon>
        <taxon>Heteroderidae</taxon>
        <taxon>Heteroderinae</taxon>
        <taxon>Globodera</taxon>
    </lineage>
</organism>
<evidence type="ECO:0000313" key="4">
    <source>
        <dbReference type="WBParaSite" id="Gr19_v10_g4817.t2"/>
    </source>
</evidence>
<dbReference type="SUPFAM" id="SSF50729">
    <property type="entry name" value="PH domain-like"/>
    <property type="match status" value="1"/>
</dbReference>
<dbReference type="GO" id="GO:0005886">
    <property type="term" value="C:plasma membrane"/>
    <property type="evidence" value="ECO:0007669"/>
    <property type="project" value="TreeGrafter"/>
</dbReference>
<dbReference type="GO" id="GO:0043542">
    <property type="term" value="P:endothelial cell migration"/>
    <property type="evidence" value="ECO:0007669"/>
    <property type="project" value="TreeGrafter"/>
</dbReference>
<feature type="compositionally biased region" description="Low complexity" evidence="1">
    <location>
        <begin position="444"/>
        <end position="454"/>
    </location>
</feature>
<dbReference type="Gene3D" id="2.30.29.30">
    <property type="entry name" value="Pleckstrin-homology domain (PH domain)/Phosphotyrosine-binding domain (PTB)"/>
    <property type="match status" value="1"/>
</dbReference>
<feature type="compositionally biased region" description="Low complexity" evidence="1">
    <location>
        <begin position="1867"/>
        <end position="1881"/>
    </location>
</feature>
<feature type="compositionally biased region" description="Basic and acidic residues" evidence="1">
    <location>
        <begin position="1650"/>
        <end position="1660"/>
    </location>
</feature>
<feature type="region of interest" description="Disordered" evidence="1">
    <location>
        <begin position="1520"/>
        <end position="1592"/>
    </location>
</feature>
<feature type="compositionally biased region" description="Basic and acidic residues" evidence="1">
    <location>
        <begin position="1300"/>
        <end position="1322"/>
    </location>
</feature>
<dbReference type="PANTHER" id="PTHR13217">
    <property type="entry name" value="PLECKSTRIN HOMOLOGY DOMAIN-CONTAINING FAMILY G MEMBER 7"/>
    <property type="match status" value="1"/>
</dbReference>
<protein>
    <submittedName>
        <fullName evidence="4">DH domain-containing protein</fullName>
    </submittedName>
</protein>
<evidence type="ECO:0000256" key="1">
    <source>
        <dbReference type="SAM" id="MobiDB-lite"/>
    </source>
</evidence>
<feature type="domain" description="DH" evidence="2">
    <location>
        <begin position="668"/>
        <end position="859"/>
    </location>
</feature>
<dbReference type="GO" id="GO:0007266">
    <property type="term" value="P:Rho protein signal transduction"/>
    <property type="evidence" value="ECO:0007669"/>
    <property type="project" value="TreeGrafter"/>
</dbReference>
<feature type="region of interest" description="Disordered" evidence="1">
    <location>
        <begin position="1715"/>
        <end position="1890"/>
    </location>
</feature>
<feature type="compositionally biased region" description="Low complexity" evidence="1">
    <location>
        <begin position="342"/>
        <end position="369"/>
    </location>
</feature>
<reference evidence="4" key="1">
    <citation type="submission" date="2022-11" db="UniProtKB">
        <authorList>
            <consortium name="WormBaseParasite"/>
        </authorList>
    </citation>
    <scope>IDENTIFICATION</scope>
</reference>
<feature type="region of interest" description="Disordered" evidence="1">
    <location>
        <begin position="1611"/>
        <end position="1660"/>
    </location>
</feature>
<sequence>MRLEQLYDRNNQPSSAVGCHPTASLVFQARHAHSKSANNSSPSLFGGGTIVGKKAHAATEVLRSKRASSVSAGQAVEYITVDLLASTVERSNSSGDIGSRRTIPTEGTGTAQLIEAVPGRKLIDSLERYLQMHGIPAQCAEFLLEKSSTPIPANSDSFFLAGHKVFVRVKRKEEQRLLLGGVPGGDNNNLIIRHQLQQPQHRRGNHLITSALFGGGGGSAVYQPHQINQLYQQQQQQQLNKGLPTRLPSCASYASSSSSSTEVATTTTTTTTARRCRVPSSSPQLVAVSSGAPQATKLISGISRALLSPPAEKVGDESPEKGQSPDETTAQLPQSSIRRRGSASSSVASTLSSSSSSSSSSSTASTSSSHSSALLPAAVATATAAIQSLPAAVPDTPAAQSQHSSTTTAASHQRKNIKMTKHSAIISSCETPPPSGAETPSADQQQPSHHLQQQTVTESTADEQHQPPPKRKSSLNSLVASALADAPATLASIFNVPNSSSTDLAQNNEQQQQNQERKSEQAPPPPVPSVMHSSSFTLPLRSNNSGSIMNLHQTSGSEDFGTRRSAAAVAAAGIVGGGGSGGRQMSVSSAGGTISGASTISAGSGSGMTTIGRKGIFFAREKLTSAHLEKIYAQAIANRSNDLSVLELETHWTTFVHINKLLNKRQSDQQEALWEIITTERRYILQLQSLEDMEWCFVELQKQGFMRDVSRQCVFLNYSQLLRCNLAFWQCAIMPMLDRSRQNHEPLNAQLLQPGFDSIPDWSFCYIDFIIGHADSHAYVQKRHKDNEVFTEFVKWAEQHTMLNRQKLVDVLSSPMQRMTRYSLLLKAVQRSAADTEEKITIQGMIECAEAATLRLNYEMNNNDLRLQLSEIMKTIESYDVVDNDEFERLFPLPTAPVPVQQLAQQSNQHQQLLAAMSRPPPHFNLMLPMPFIGGQPRFRRMYTRGDLKMREGRQSPKQEVHCILFTDMLLICRMVSRRTDRLRVTKPPMHISNLRFHHFSEGSGFYLICMNEFESPSQFLLMFTATVEETRRWLEMMVMAQEEFRSLRAANAQNNGYYYEGCFGSVERLFCPPAGTSCSKCDQNTNKNSTTEIFGANLRRGETLRAIPNLSKQQQLAQQQCCCPLADPSTSSSKHQRCTKCRGSAERGTNNGGNNDFEGVVHRKSRSMDSQVIAENRQVMAAAAAGSVTAPAQCCPQHQQRTATLCTSAIRASADQLLEQQQQKCCNCNKSERRNDEEDPKRTDCCGTTRSVDEHLLLGSGDGGGCARFTRKSGRERQERLERQQRLACWTEPVNGRESANDARAAEASRKAPAPPEHEEGQQCSSSFASIERSESASNNGPSSNGGGGGCSAVADAHSQHIVHALSQAASTAALIVASPAGGTAAHNNKKAHKLSLNFTANSVPPQIGGILAAAGTSTTISQRRFERRYHTVGEIETGRQTCQHQKVCLSAGGGMVDNACGSAVGTTLGHHPNCAGGGSAPGSTGILKRFSWNVSSAMGGSSRKISSKFLELNGRRFSSQSTMGSLSSESFGSSTSGISSTSSLHSSHCSASSTRPSPNQHQWKQCHEDVGTPTTDHPPMPVEVGGTTTKASPSLVTMHSVCSTASTLIEAAGGGGGGTDHGKNDEDNATEEEGEAATVAEQPQERSSGPKELDEKGAENAIVNDDNGEATKNDQCQTHSFCCNEGAVAHKLVIGVCANSFGDDVEKMANKMEQNEKAPPGLTAENGPLPRQQEQPKQPQPFCIRLDSSPMSPKLEENSAEGINQNENSAEGINQNDSSPSPPPLPKTQPPASTPSSAGTEEEAETEEEDALKLRRQRHASSGKSAKNGKSNRKTSRLMQMPPIPPQPSQHFASQLRQPPPPLPSRQKASCAASNFGSNGSSGGSSDLMRFILDDKLETSEI</sequence>
<dbReference type="SMART" id="SM00325">
    <property type="entry name" value="RhoGEF"/>
    <property type="match status" value="1"/>
</dbReference>
<feature type="compositionally biased region" description="Pro residues" evidence="1">
    <location>
        <begin position="1782"/>
        <end position="1795"/>
    </location>
</feature>
<proteinExistence type="predicted"/>
<feature type="compositionally biased region" description="Low complexity" evidence="1">
    <location>
        <begin position="1730"/>
        <end position="1743"/>
    </location>
</feature>
<evidence type="ECO:0000313" key="3">
    <source>
        <dbReference type="Proteomes" id="UP000887572"/>
    </source>
</evidence>
<feature type="compositionally biased region" description="Basic and acidic residues" evidence="1">
    <location>
        <begin position="313"/>
        <end position="324"/>
    </location>
</feature>
<dbReference type="WBParaSite" id="Gr19_v10_g4817.t2">
    <property type="protein sequence ID" value="Gr19_v10_g4817.t2"/>
    <property type="gene ID" value="Gr19_v10_g4817"/>
</dbReference>
<dbReference type="GO" id="GO:0005085">
    <property type="term" value="F:guanyl-nucleotide exchange factor activity"/>
    <property type="evidence" value="ECO:0007669"/>
    <property type="project" value="InterPro"/>
</dbReference>
<name>A0A914HWK6_GLORO</name>